<proteinExistence type="predicted"/>
<evidence type="ECO:0000313" key="1">
    <source>
        <dbReference type="EMBL" id="ETZ04393.1"/>
    </source>
</evidence>
<accession>A0A061JGT0</accession>
<sequence length="69" mass="7955">MPNDLSPRGYKLPHPNNIASQDVVRIRDTIVAVDADVSSREAEHKKLKEAFDRFTFETFLNLWSNHDNS</sequence>
<comment type="caution">
    <text evidence="1">The sequence shown here is derived from an EMBL/GenBank/DDBJ whole genome shotgun (WGS) entry which is preliminary data.</text>
</comment>
<dbReference type="EMBL" id="ARPM03000202">
    <property type="protein sequence ID" value="ETZ04393.1"/>
    <property type="molecule type" value="Genomic_DNA"/>
</dbReference>
<organism evidence="1 2">
    <name type="scientific">Holospora undulata HU1</name>
    <dbReference type="NCBI Taxonomy" id="1321371"/>
    <lineage>
        <taxon>Bacteria</taxon>
        <taxon>Pseudomonadati</taxon>
        <taxon>Pseudomonadota</taxon>
        <taxon>Alphaproteobacteria</taxon>
        <taxon>Holosporales</taxon>
        <taxon>Holosporaceae</taxon>
        <taxon>Holospora</taxon>
    </lineage>
</organism>
<evidence type="ECO:0000313" key="2">
    <source>
        <dbReference type="Proteomes" id="UP000026922"/>
    </source>
</evidence>
<gene>
    <name evidence="1" type="ORF">K737_301230</name>
</gene>
<reference evidence="1 2" key="1">
    <citation type="journal article" date="2013" name="Genome Announc.">
        <title>Draft Genome Sequence of Holospora undulata Strain HU1, a Micronucleus-Specific Symbiont of the Ciliate Paramecium caudatum.</title>
        <authorList>
            <person name="Dohra H."/>
            <person name="Suzuki H."/>
            <person name="Suzuki T."/>
            <person name="Tanaka K."/>
            <person name="Fujishima M."/>
        </authorList>
    </citation>
    <scope>NUCLEOTIDE SEQUENCE [LARGE SCALE GENOMIC DNA]</scope>
    <source>
        <strain evidence="1 2">HU1</strain>
    </source>
</reference>
<dbReference type="AlphaFoldDB" id="A0A061JGT0"/>
<name>A0A061JGT0_9PROT</name>
<dbReference type="Proteomes" id="UP000026922">
    <property type="component" value="Unassembled WGS sequence"/>
</dbReference>
<protein>
    <submittedName>
        <fullName evidence="1">Uncharacterized protein</fullName>
    </submittedName>
</protein>
<dbReference type="RefSeq" id="WP_023491320.1">
    <property type="nucleotide sequence ID" value="NZ_ARPM03000202.1"/>
</dbReference>
<keyword evidence="2" id="KW-1185">Reference proteome</keyword>